<dbReference type="RefSeq" id="WP_061472927.1">
    <property type="nucleotide sequence ID" value="NZ_LHZU01000148.1"/>
</dbReference>
<dbReference type="Proteomes" id="UP000075360">
    <property type="component" value="Unassembled WGS sequence"/>
</dbReference>
<comment type="caution">
    <text evidence="3">The sequence shown here is derived from an EMBL/GenBank/DDBJ whole genome shotgun (WGS) entry which is preliminary data.</text>
</comment>
<proteinExistence type="predicted"/>
<dbReference type="InterPro" id="IPR034733">
    <property type="entry name" value="AcCoA_carboxyl_beta"/>
</dbReference>
<organism evidence="3 4">
    <name type="scientific">Acetobacter senegalensis</name>
    <dbReference type="NCBI Taxonomy" id="446692"/>
    <lineage>
        <taxon>Bacteria</taxon>
        <taxon>Pseudomonadati</taxon>
        <taxon>Pseudomonadota</taxon>
        <taxon>Alphaproteobacteria</taxon>
        <taxon>Acetobacterales</taxon>
        <taxon>Acetobacteraceae</taxon>
        <taxon>Acetobacter</taxon>
    </lineage>
</organism>
<name>A0A149TTU3_9PROT</name>
<evidence type="ECO:0000256" key="1">
    <source>
        <dbReference type="ARBA" id="ARBA00022679"/>
    </source>
</evidence>
<dbReference type="EMBL" id="LHZU01000148">
    <property type="protein sequence ID" value="KXV56615.1"/>
    <property type="molecule type" value="Genomic_DNA"/>
</dbReference>
<dbReference type="PANTHER" id="PTHR42995">
    <property type="entry name" value="ACETYL-COENZYME A CARBOXYLASE CARBOXYL TRANSFERASE SUBUNIT BETA, CHLOROPLASTIC"/>
    <property type="match status" value="1"/>
</dbReference>
<sequence length="309" mass="32685">MIPENIMNEPSWYESSARARINGLLDAGSFSEILGPQDKIMSPHLALFDLPPAFDDGMIIGRGLIDGRPVAVAAQEGQFMGGTFAEVSGAKLVGLLRSVASAAGTSQAVSTVVLLLDTGGVRLQEANAGEMAVSETIRAVLDVRRAGVPVVALIGGRAGAFGGGGLVTACCSHIVISEQGRISVSGPEVIETNKGVEEFDSHDRALVWRITGGRSRVLLGGADSYVKGDISSFRQTAAQARNSAPSLSLETLEREQERLEQRLSSYGDCRDTPEIWTLAGLPTPDKIADLTEDEFISLLAKGGRRHDAR</sequence>
<accession>A0A149TTU3</accession>
<evidence type="ECO:0000313" key="4">
    <source>
        <dbReference type="Proteomes" id="UP000075360"/>
    </source>
</evidence>
<protein>
    <submittedName>
        <fullName evidence="3">Malonate decarboxylase subunit beta</fullName>
    </submittedName>
</protein>
<evidence type="ECO:0000259" key="2">
    <source>
        <dbReference type="PROSITE" id="PS50980"/>
    </source>
</evidence>
<dbReference type="NCBIfam" id="TIGR03133">
    <property type="entry name" value="malonate_beta"/>
    <property type="match status" value="1"/>
</dbReference>
<dbReference type="PROSITE" id="PS50980">
    <property type="entry name" value="COA_CT_NTER"/>
    <property type="match status" value="1"/>
</dbReference>
<dbReference type="GO" id="GO:0016740">
    <property type="term" value="F:transferase activity"/>
    <property type="evidence" value="ECO:0007669"/>
    <property type="project" value="UniProtKB-KW"/>
</dbReference>
<dbReference type="GO" id="GO:0016831">
    <property type="term" value="F:carboxy-lyase activity"/>
    <property type="evidence" value="ECO:0007669"/>
    <property type="project" value="InterPro"/>
</dbReference>
<dbReference type="SUPFAM" id="SSF52096">
    <property type="entry name" value="ClpP/crotonase"/>
    <property type="match status" value="1"/>
</dbReference>
<dbReference type="GO" id="GO:0003989">
    <property type="term" value="F:acetyl-CoA carboxylase activity"/>
    <property type="evidence" value="ECO:0007669"/>
    <property type="project" value="TreeGrafter"/>
</dbReference>
<reference evidence="3 4" key="1">
    <citation type="submission" date="2015-06" db="EMBL/GenBank/DDBJ databases">
        <title>Improved classification and identification of acetic acid bacteria using matrix-assisted laser desorption/ionization time-of-flight mass spectrometry; Gluconobacter nephelii and Gluconobacter uchimurae are later heterotypic synonyms of Gluconobacter japonicus and Gluconobacter oxydans, respectively.</title>
        <authorList>
            <person name="Li L."/>
            <person name="Cleenwerck I."/>
            <person name="De Vuyst L."/>
            <person name="Vandamme P."/>
        </authorList>
    </citation>
    <scope>NUCLEOTIDE SEQUENCE [LARGE SCALE GENOMIC DNA]</scope>
    <source>
        <strain evidence="3 4">LMG 23690</strain>
    </source>
</reference>
<dbReference type="NCBIfam" id="NF005530">
    <property type="entry name" value="PRK07189.1"/>
    <property type="match status" value="1"/>
</dbReference>
<dbReference type="Gene3D" id="3.90.226.10">
    <property type="entry name" value="2-enoyl-CoA Hydratase, Chain A, domain 1"/>
    <property type="match status" value="1"/>
</dbReference>
<evidence type="ECO:0000313" key="3">
    <source>
        <dbReference type="EMBL" id="KXV56615.1"/>
    </source>
</evidence>
<dbReference type="Pfam" id="PF01039">
    <property type="entry name" value="Carboxyl_trans"/>
    <property type="match status" value="1"/>
</dbReference>
<dbReference type="GO" id="GO:0006633">
    <property type="term" value="P:fatty acid biosynthetic process"/>
    <property type="evidence" value="ECO:0007669"/>
    <property type="project" value="TreeGrafter"/>
</dbReference>
<dbReference type="PATRIC" id="fig|446692.4.peg.1355"/>
<gene>
    <name evidence="3" type="ORF">AD948_17220</name>
</gene>
<dbReference type="GO" id="GO:0005975">
    <property type="term" value="P:carbohydrate metabolic process"/>
    <property type="evidence" value="ECO:0007669"/>
    <property type="project" value="InterPro"/>
</dbReference>
<dbReference type="InterPro" id="IPR029045">
    <property type="entry name" value="ClpP/crotonase-like_dom_sf"/>
</dbReference>
<dbReference type="InterPro" id="IPR017556">
    <property type="entry name" value="Malonate_beta"/>
</dbReference>
<dbReference type="PANTHER" id="PTHR42995:SF1">
    <property type="entry name" value="MALONATE DECARBOXYLASE BETA SUBUNIT"/>
    <property type="match status" value="1"/>
</dbReference>
<keyword evidence="1" id="KW-0808">Transferase</keyword>
<dbReference type="GO" id="GO:2001295">
    <property type="term" value="P:malonyl-CoA biosynthetic process"/>
    <property type="evidence" value="ECO:0007669"/>
    <property type="project" value="TreeGrafter"/>
</dbReference>
<dbReference type="InterPro" id="IPR011762">
    <property type="entry name" value="COA_CT_N"/>
</dbReference>
<dbReference type="AlphaFoldDB" id="A0A149TTU3"/>
<feature type="domain" description="CoA carboxyltransferase N-terminal" evidence="2">
    <location>
        <begin position="1"/>
        <end position="93"/>
    </location>
</feature>